<reference evidence="4 5" key="1">
    <citation type="submission" date="2019-02" db="EMBL/GenBank/DDBJ databases">
        <title>Deep-cultivation of Planctomycetes and their phenomic and genomic characterization uncovers novel biology.</title>
        <authorList>
            <person name="Wiegand S."/>
            <person name="Jogler M."/>
            <person name="Boedeker C."/>
            <person name="Pinto D."/>
            <person name="Vollmers J."/>
            <person name="Rivas-Marin E."/>
            <person name="Kohn T."/>
            <person name="Peeters S.H."/>
            <person name="Heuer A."/>
            <person name="Rast P."/>
            <person name="Oberbeckmann S."/>
            <person name="Bunk B."/>
            <person name="Jeske O."/>
            <person name="Meyerdierks A."/>
            <person name="Storesund J.E."/>
            <person name="Kallscheuer N."/>
            <person name="Luecker S."/>
            <person name="Lage O.M."/>
            <person name="Pohl T."/>
            <person name="Merkel B.J."/>
            <person name="Hornburger P."/>
            <person name="Mueller R.-W."/>
            <person name="Bruemmer F."/>
            <person name="Labrenz M."/>
            <person name="Spormann A.M."/>
            <person name="Op den Camp H."/>
            <person name="Overmann J."/>
            <person name="Amann R."/>
            <person name="Jetten M.S.M."/>
            <person name="Mascher T."/>
            <person name="Medema M.H."/>
            <person name="Devos D.P."/>
            <person name="Kaster A.-K."/>
            <person name="Ovreas L."/>
            <person name="Rohde M."/>
            <person name="Galperin M.Y."/>
            <person name="Jogler C."/>
        </authorList>
    </citation>
    <scope>NUCLEOTIDE SEQUENCE [LARGE SCALE GENOMIC DNA]</scope>
    <source>
        <strain evidence="4 5">ETA_A8</strain>
    </source>
</reference>
<evidence type="ECO:0000256" key="2">
    <source>
        <dbReference type="SAM" id="MobiDB-lite"/>
    </source>
</evidence>
<dbReference type="SUPFAM" id="SSF56349">
    <property type="entry name" value="DNA breaking-rejoining enzymes"/>
    <property type="match status" value="1"/>
</dbReference>
<dbReference type="PANTHER" id="PTHR30349">
    <property type="entry name" value="PHAGE INTEGRASE-RELATED"/>
    <property type="match status" value="1"/>
</dbReference>
<evidence type="ECO:0000259" key="3">
    <source>
        <dbReference type="PROSITE" id="PS51898"/>
    </source>
</evidence>
<feature type="region of interest" description="Disordered" evidence="2">
    <location>
        <begin position="282"/>
        <end position="334"/>
    </location>
</feature>
<dbReference type="GO" id="GO:0006310">
    <property type="term" value="P:DNA recombination"/>
    <property type="evidence" value="ECO:0007669"/>
    <property type="project" value="UniProtKB-KW"/>
</dbReference>
<accession>A0A517YGN8</accession>
<dbReference type="OrthoDB" id="254233at2"/>
<dbReference type="InterPro" id="IPR002104">
    <property type="entry name" value="Integrase_catalytic"/>
</dbReference>
<sequence length="418" mass="47668">MPRMPRIPAYRLHKSSGQARVIIDGRHVYLGLHGSAESREAYARLIAERFTPSVRAKTLPVAVNGFPDLSINELLLRYIEFAERYYVKDGKPTKELVCMKEAMRPLRTLFGELSAQEFGPLKLKAVRQHMIDAGLSRGVINQRVNRIKRILKWGVSEELLPAAVHEGVRTVAGLRFGRSAARETEPVGPVADQWVDAVVLHVAPQVATMIELQRFTGMRPGEVVKMRPCDIDRTNDVWLYEPYDHKNRWRGHRRRIPLGPKAQTLIQPFLNRPGDDFLFSPQEAEGHRNTQRAVHRDPNRKTKIYPCELRAQEARKVQSRSRRSKRPKGQRYTSDSYRRAIAYGIAQANRSHRKAVPAKMEVPSWHPNQLRHSFATRVRKDFGVEAAQVGLGHARTDVVEVYAEKNLELAAKVARLTG</sequence>
<dbReference type="AlphaFoldDB" id="A0A517YGN8"/>
<dbReference type="GO" id="GO:0003677">
    <property type="term" value="F:DNA binding"/>
    <property type="evidence" value="ECO:0007669"/>
    <property type="project" value="InterPro"/>
</dbReference>
<dbReference type="InterPro" id="IPR013762">
    <property type="entry name" value="Integrase-like_cat_sf"/>
</dbReference>
<gene>
    <name evidence="4" type="primary">xerC_5</name>
    <name evidence="4" type="ORF">ETAA8_45050</name>
</gene>
<dbReference type="CDD" id="cd00397">
    <property type="entry name" value="DNA_BRE_C"/>
    <property type="match status" value="1"/>
</dbReference>
<dbReference type="PROSITE" id="PS51898">
    <property type="entry name" value="TYR_RECOMBINASE"/>
    <property type="match status" value="1"/>
</dbReference>
<evidence type="ECO:0000313" key="4">
    <source>
        <dbReference type="EMBL" id="QDU29395.1"/>
    </source>
</evidence>
<organism evidence="4 5">
    <name type="scientific">Anatilimnocola aggregata</name>
    <dbReference type="NCBI Taxonomy" id="2528021"/>
    <lineage>
        <taxon>Bacteria</taxon>
        <taxon>Pseudomonadati</taxon>
        <taxon>Planctomycetota</taxon>
        <taxon>Planctomycetia</taxon>
        <taxon>Pirellulales</taxon>
        <taxon>Pirellulaceae</taxon>
        <taxon>Anatilimnocola</taxon>
    </lineage>
</organism>
<evidence type="ECO:0000256" key="1">
    <source>
        <dbReference type="ARBA" id="ARBA00023172"/>
    </source>
</evidence>
<dbReference type="InterPro" id="IPR050090">
    <property type="entry name" value="Tyrosine_recombinase_XerCD"/>
</dbReference>
<proteinExistence type="predicted"/>
<dbReference type="InterPro" id="IPR011010">
    <property type="entry name" value="DNA_brk_join_enz"/>
</dbReference>
<dbReference type="Pfam" id="PF00589">
    <property type="entry name" value="Phage_integrase"/>
    <property type="match status" value="1"/>
</dbReference>
<feature type="compositionally biased region" description="Basic and acidic residues" evidence="2">
    <location>
        <begin position="284"/>
        <end position="300"/>
    </location>
</feature>
<dbReference type="GO" id="GO:0015074">
    <property type="term" value="P:DNA integration"/>
    <property type="evidence" value="ECO:0007669"/>
    <property type="project" value="InterPro"/>
</dbReference>
<evidence type="ECO:0000313" key="5">
    <source>
        <dbReference type="Proteomes" id="UP000315017"/>
    </source>
</evidence>
<keyword evidence="1" id="KW-0233">DNA recombination</keyword>
<dbReference type="PANTHER" id="PTHR30349:SF64">
    <property type="entry name" value="PROPHAGE INTEGRASE INTD-RELATED"/>
    <property type="match status" value="1"/>
</dbReference>
<protein>
    <submittedName>
        <fullName evidence="4">Tyrosine recombinase XerC</fullName>
    </submittedName>
</protein>
<dbReference type="Gene3D" id="1.10.443.10">
    <property type="entry name" value="Intergrase catalytic core"/>
    <property type="match status" value="1"/>
</dbReference>
<dbReference type="Proteomes" id="UP000315017">
    <property type="component" value="Chromosome"/>
</dbReference>
<feature type="domain" description="Tyr recombinase" evidence="3">
    <location>
        <begin position="184"/>
        <end position="415"/>
    </location>
</feature>
<keyword evidence="5" id="KW-1185">Reference proteome</keyword>
<dbReference type="KEGG" id="aagg:ETAA8_45050"/>
<name>A0A517YGN8_9BACT</name>
<dbReference type="EMBL" id="CP036274">
    <property type="protein sequence ID" value="QDU29395.1"/>
    <property type="molecule type" value="Genomic_DNA"/>
</dbReference>
<feature type="compositionally biased region" description="Basic residues" evidence="2">
    <location>
        <begin position="317"/>
        <end position="329"/>
    </location>
</feature>